<keyword evidence="4" id="KW-0249">Electron transport</keyword>
<dbReference type="RefSeq" id="WP_103991779.1">
    <property type="nucleotide sequence ID" value="NZ_CP031311.1"/>
</dbReference>
<name>A0A1H5ZNK1_9EURY</name>
<dbReference type="PROSITE" id="PS51318">
    <property type="entry name" value="TAT"/>
    <property type="match status" value="1"/>
</dbReference>
<dbReference type="InterPro" id="IPR006311">
    <property type="entry name" value="TAT_signal"/>
</dbReference>
<dbReference type="InterPro" id="IPR000923">
    <property type="entry name" value="BlueCu_1"/>
</dbReference>
<dbReference type="SUPFAM" id="SSF49503">
    <property type="entry name" value="Cupredoxins"/>
    <property type="match status" value="1"/>
</dbReference>
<dbReference type="AlphaFoldDB" id="A0A1H5ZNK1"/>
<dbReference type="EMBL" id="FNVN01000002">
    <property type="protein sequence ID" value="SEG37740.1"/>
    <property type="molecule type" value="Genomic_DNA"/>
</dbReference>
<evidence type="ECO:0000313" key="9">
    <source>
        <dbReference type="EMBL" id="SEG37740.1"/>
    </source>
</evidence>
<keyword evidence="2" id="KW-0813">Transport</keyword>
<dbReference type="Proteomes" id="UP000296733">
    <property type="component" value="Chromosome"/>
</dbReference>
<reference evidence="8 11" key="2">
    <citation type="journal article" date="2019" name="Nat. Commun.">
        <title>A new type of DNA phosphorothioation-based antiviral system in archaea.</title>
        <authorList>
            <person name="Xiong L."/>
            <person name="Liu S."/>
            <person name="Chen S."/>
            <person name="Xiao Y."/>
            <person name="Zhu B."/>
            <person name="Gao Y."/>
            <person name="Zhang Y."/>
            <person name="Chen B."/>
            <person name="Luo J."/>
            <person name="Deng Z."/>
            <person name="Chen X."/>
            <person name="Wang L."/>
            <person name="Chen S."/>
        </authorList>
    </citation>
    <scope>NUCLEOTIDE SEQUENCE [LARGE SCALE GENOMIC DNA]</scope>
    <source>
        <strain evidence="8 11">CGMCC 1.10331</strain>
    </source>
</reference>
<keyword evidence="10" id="KW-1185">Reference proteome</keyword>
<dbReference type="PROSITE" id="PS51257">
    <property type="entry name" value="PROKAR_LIPOPROTEIN"/>
    <property type="match status" value="1"/>
</dbReference>
<evidence type="ECO:0000313" key="11">
    <source>
        <dbReference type="Proteomes" id="UP000296733"/>
    </source>
</evidence>
<sequence>MTGQRASGGGRLSRRRLLGGLGAVATGGIAGCSASSAEDDYDVGMTAVAFDPPEFTVAAGETVVWRNTSSRGHTVTAYDSGIPEDAEFFASGGYETTQEARDAFTSEFGGAIDSGETWSHTFEVPGEYQYFCIPHEQAGMVGTIVVEE</sequence>
<evidence type="ECO:0000256" key="1">
    <source>
        <dbReference type="ARBA" id="ARBA00004370"/>
    </source>
</evidence>
<dbReference type="Proteomes" id="UP000236740">
    <property type="component" value="Unassembled WGS sequence"/>
</dbReference>
<comment type="subcellular location">
    <subcellularLocation>
        <location evidence="1">Membrane</location>
    </subcellularLocation>
</comment>
<dbReference type="KEGG" id="hlm:DV707_10320"/>
<keyword evidence="6" id="KW-0472">Membrane</keyword>
<evidence type="ECO:0000256" key="2">
    <source>
        <dbReference type="ARBA" id="ARBA00022448"/>
    </source>
</evidence>
<dbReference type="EMBL" id="CP031311">
    <property type="protein sequence ID" value="QCC48019.1"/>
    <property type="molecule type" value="Genomic_DNA"/>
</dbReference>
<dbReference type="PANTHER" id="PTHR34192:SF10">
    <property type="entry name" value="PLASTOCYANIN MAJOR ISOFORM, CHLOROPLASTIC-RELATED"/>
    <property type="match status" value="1"/>
</dbReference>
<feature type="domain" description="Blue (type 1) copper" evidence="7">
    <location>
        <begin position="41"/>
        <end position="147"/>
    </location>
</feature>
<evidence type="ECO:0000259" key="7">
    <source>
        <dbReference type="Pfam" id="PF00127"/>
    </source>
</evidence>
<dbReference type="GO" id="GO:0016020">
    <property type="term" value="C:membrane"/>
    <property type="evidence" value="ECO:0007669"/>
    <property type="project" value="UniProtKB-SubCell"/>
</dbReference>
<evidence type="ECO:0000313" key="8">
    <source>
        <dbReference type="EMBL" id="QCC48019.1"/>
    </source>
</evidence>
<keyword evidence="5" id="KW-0186">Copper</keyword>
<dbReference type="GeneID" id="39858488"/>
<proteinExistence type="predicted"/>
<dbReference type="Gene3D" id="2.60.40.420">
    <property type="entry name" value="Cupredoxins - blue copper proteins"/>
    <property type="match status" value="1"/>
</dbReference>
<keyword evidence="3" id="KW-0479">Metal-binding</keyword>
<evidence type="ECO:0000256" key="4">
    <source>
        <dbReference type="ARBA" id="ARBA00022982"/>
    </source>
</evidence>
<evidence type="ECO:0000313" key="10">
    <source>
        <dbReference type="Proteomes" id="UP000236740"/>
    </source>
</evidence>
<gene>
    <name evidence="8" type="ORF">DV707_10320</name>
    <name evidence="9" type="ORF">SAMN04488133_2088</name>
</gene>
<accession>A0A1H5ZNK1</accession>
<protein>
    <submittedName>
        <fullName evidence="8">Halocyanin</fullName>
    </submittedName>
    <submittedName>
        <fullName evidence="9">Plastocyanin</fullName>
    </submittedName>
</protein>
<evidence type="ECO:0000256" key="3">
    <source>
        <dbReference type="ARBA" id="ARBA00022723"/>
    </source>
</evidence>
<dbReference type="Pfam" id="PF00127">
    <property type="entry name" value="Copper-bind"/>
    <property type="match status" value="1"/>
</dbReference>
<organism evidence="9 10">
    <name type="scientific">Halobellus limi</name>
    <dbReference type="NCBI Taxonomy" id="699433"/>
    <lineage>
        <taxon>Archaea</taxon>
        <taxon>Methanobacteriati</taxon>
        <taxon>Methanobacteriota</taxon>
        <taxon>Stenosarchaea group</taxon>
        <taxon>Halobacteria</taxon>
        <taxon>Halobacteriales</taxon>
        <taxon>Haloferacaceae</taxon>
        <taxon>Halobellus</taxon>
    </lineage>
</organism>
<dbReference type="OrthoDB" id="4392at2157"/>
<dbReference type="InterPro" id="IPR008972">
    <property type="entry name" value="Cupredoxin"/>
</dbReference>
<dbReference type="PANTHER" id="PTHR34192">
    <property type="entry name" value="PLASTOCYANIN MAJOR ISOFORM, CHLOROPLASTIC-RELATED"/>
    <property type="match status" value="1"/>
</dbReference>
<reference evidence="9 10" key="1">
    <citation type="submission" date="2016-10" db="EMBL/GenBank/DDBJ databases">
        <authorList>
            <person name="de Groot N.N."/>
        </authorList>
    </citation>
    <scope>NUCLEOTIDE SEQUENCE [LARGE SCALE GENOMIC DNA]</scope>
    <source>
        <strain evidence="9 10">CGMCC 1.10331</strain>
    </source>
</reference>
<evidence type="ECO:0000256" key="5">
    <source>
        <dbReference type="ARBA" id="ARBA00023008"/>
    </source>
</evidence>
<dbReference type="InterPro" id="IPR028871">
    <property type="entry name" value="BlueCu_1_BS"/>
</dbReference>
<evidence type="ECO:0000256" key="6">
    <source>
        <dbReference type="ARBA" id="ARBA00023136"/>
    </source>
</evidence>
<dbReference type="PROSITE" id="PS00196">
    <property type="entry name" value="COPPER_BLUE"/>
    <property type="match status" value="1"/>
</dbReference>
<dbReference type="GO" id="GO:0009055">
    <property type="term" value="F:electron transfer activity"/>
    <property type="evidence" value="ECO:0007669"/>
    <property type="project" value="InterPro"/>
</dbReference>
<dbReference type="GO" id="GO:0005507">
    <property type="term" value="F:copper ion binding"/>
    <property type="evidence" value="ECO:0007669"/>
    <property type="project" value="InterPro"/>
</dbReference>